<evidence type="ECO:0000259" key="2">
    <source>
        <dbReference type="Pfam" id="PF14501"/>
    </source>
</evidence>
<evidence type="ECO:0000313" key="4">
    <source>
        <dbReference type="Proteomes" id="UP000199309"/>
    </source>
</evidence>
<feature type="transmembrane region" description="Helical" evidence="1">
    <location>
        <begin position="188"/>
        <end position="213"/>
    </location>
</feature>
<protein>
    <submittedName>
        <fullName evidence="3">GHKL domain-containing protein</fullName>
    </submittedName>
</protein>
<feature type="transmembrane region" description="Helical" evidence="1">
    <location>
        <begin position="116"/>
        <end position="138"/>
    </location>
</feature>
<proteinExistence type="predicted"/>
<dbReference type="STRING" id="349095.SAMN05660299_02848"/>
<dbReference type="InterPro" id="IPR032834">
    <property type="entry name" value="NatK-like_C"/>
</dbReference>
<evidence type="ECO:0000313" key="3">
    <source>
        <dbReference type="EMBL" id="SDN53153.1"/>
    </source>
</evidence>
<feature type="transmembrane region" description="Helical" evidence="1">
    <location>
        <begin position="6"/>
        <end position="26"/>
    </location>
</feature>
<dbReference type="Gene3D" id="3.30.565.10">
    <property type="entry name" value="Histidine kinase-like ATPase, C-terminal domain"/>
    <property type="match status" value="1"/>
</dbReference>
<dbReference type="RefSeq" id="WP_091653272.1">
    <property type="nucleotide sequence ID" value="NZ_FNHQ01000066.1"/>
</dbReference>
<dbReference type="AlphaFoldDB" id="A0A1H0C5L3"/>
<name>A0A1H0C5L3_9FIRM</name>
<keyword evidence="1" id="KW-0812">Transmembrane</keyword>
<dbReference type="SUPFAM" id="SSF55874">
    <property type="entry name" value="ATPase domain of HSP90 chaperone/DNA topoisomerase II/histidine kinase"/>
    <property type="match status" value="1"/>
</dbReference>
<dbReference type="Proteomes" id="UP000199309">
    <property type="component" value="Unassembled WGS sequence"/>
</dbReference>
<feature type="transmembrane region" description="Helical" evidence="1">
    <location>
        <begin position="38"/>
        <end position="57"/>
    </location>
</feature>
<reference evidence="3 4" key="1">
    <citation type="submission" date="2016-10" db="EMBL/GenBank/DDBJ databases">
        <authorList>
            <person name="de Groot N.N."/>
        </authorList>
    </citation>
    <scope>NUCLEOTIDE SEQUENCE [LARGE SCALE GENOMIC DNA]</scope>
    <source>
        <strain evidence="3 4">DSM 16981</strain>
    </source>
</reference>
<dbReference type="Pfam" id="PF14501">
    <property type="entry name" value="HATPase_c_5"/>
    <property type="match status" value="1"/>
</dbReference>
<gene>
    <name evidence="3" type="ORF">SAMN05660299_02848</name>
</gene>
<keyword evidence="1" id="KW-1133">Transmembrane helix</keyword>
<organism evidence="3 4">
    <name type="scientific">Megasphaera paucivorans</name>
    <dbReference type="NCBI Taxonomy" id="349095"/>
    <lineage>
        <taxon>Bacteria</taxon>
        <taxon>Bacillati</taxon>
        <taxon>Bacillota</taxon>
        <taxon>Negativicutes</taxon>
        <taxon>Veillonellales</taxon>
        <taxon>Veillonellaceae</taxon>
        <taxon>Megasphaera</taxon>
    </lineage>
</organism>
<accession>A0A1H0C5L3</accession>
<keyword evidence="4" id="KW-1185">Reference proteome</keyword>
<evidence type="ECO:0000256" key="1">
    <source>
        <dbReference type="SAM" id="Phobius"/>
    </source>
</evidence>
<feature type="transmembrane region" description="Helical" evidence="1">
    <location>
        <begin position="63"/>
        <end position="82"/>
    </location>
</feature>
<dbReference type="InterPro" id="IPR036890">
    <property type="entry name" value="HATPase_C_sf"/>
</dbReference>
<dbReference type="EMBL" id="FNHQ01000066">
    <property type="protein sequence ID" value="SDN53153.1"/>
    <property type="molecule type" value="Genomic_DNA"/>
</dbReference>
<feature type="transmembrane region" description="Helical" evidence="1">
    <location>
        <begin position="89"/>
        <end position="110"/>
    </location>
</feature>
<keyword evidence="1" id="KW-0472">Membrane</keyword>
<sequence length="424" mass="49190">MNTFILLNFIRGLPTAFLLYVLLFTLAQPKYSRKINVFIVMLLVAIVSVIDFLFYQTADFTNLTKILIILYFIEFIVLKLFFKDNWLQWIFCYITVINLHGCVLIISFLWSHFLPYPYITTIFGRIFLLGVTIGLIQYYLKPQCMQLENYWARFSFVVVAICCNYIYYFLHTKDMVQDMAADCIPLLLLVSLTIVVYCSIFWAMKTIVGFCFLKTEKFLIEQQAKAFELQLANYNSFVEQARQIRHDLHHHNALLVQYLAEGYIEEAKQYLQDCEKIIVCNNIKRYCRNQAANAVFFLYASRIQELGVSYEVNTDIPENIPLTAAETGALLANVLENAMESCQRSFIRNCFIKVIAEVKDEKLFIQISNTATVPVIFENDMPQSSKEEGGIGTRSVRCIVEKYGGSLRFKIENNIFLTQIIIPL</sequence>
<feature type="transmembrane region" description="Helical" evidence="1">
    <location>
        <begin position="150"/>
        <end position="168"/>
    </location>
</feature>
<feature type="domain" description="Sensor histidine kinase NatK-like C-terminal" evidence="2">
    <location>
        <begin position="330"/>
        <end position="423"/>
    </location>
</feature>
<dbReference type="OrthoDB" id="1837658at2"/>